<dbReference type="WBParaSite" id="ES5_v2.g18389.t1">
    <property type="protein sequence ID" value="ES5_v2.g18389.t1"/>
    <property type="gene ID" value="ES5_v2.g18389"/>
</dbReference>
<name>A0AC34FMK3_9BILA</name>
<proteinExistence type="predicted"/>
<reference evidence="2" key="1">
    <citation type="submission" date="2022-11" db="UniProtKB">
        <authorList>
            <consortium name="WormBaseParasite"/>
        </authorList>
    </citation>
    <scope>IDENTIFICATION</scope>
</reference>
<protein>
    <submittedName>
        <fullName evidence="2">Uncharacterized protein</fullName>
    </submittedName>
</protein>
<evidence type="ECO:0000313" key="1">
    <source>
        <dbReference type="Proteomes" id="UP000887579"/>
    </source>
</evidence>
<evidence type="ECO:0000313" key="2">
    <source>
        <dbReference type="WBParaSite" id="ES5_v2.g18389.t1"/>
    </source>
</evidence>
<organism evidence="1 2">
    <name type="scientific">Panagrolaimus sp. ES5</name>
    <dbReference type="NCBI Taxonomy" id="591445"/>
    <lineage>
        <taxon>Eukaryota</taxon>
        <taxon>Metazoa</taxon>
        <taxon>Ecdysozoa</taxon>
        <taxon>Nematoda</taxon>
        <taxon>Chromadorea</taxon>
        <taxon>Rhabditida</taxon>
        <taxon>Tylenchina</taxon>
        <taxon>Panagrolaimomorpha</taxon>
        <taxon>Panagrolaimoidea</taxon>
        <taxon>Panagrolaimidae</taxon>
        <taxon>Panagrolaimus</taxon>
    </lineage>
</organism>
<accession>A0AC34FMK3</accession>
<dbReference type="Proteomes" id="UP000887579">
    <property type="component" value="Unplaced"/>
</dbReference>
<sequence length="69" mass="7429">NLFEYPRMQGGDQENPTEIMQFHASQHLLNPNQPSSSNNPGRFTIGAPGHSASAQYGPLPGYVASVGFL</sequence>